<gene>
    <name evidence="1" type="ORF">ANCCAN_21427</name>
</gene>
<evidence type="ECO:0000313" key="1">
    <source>
        <dbReference type="EMBL" id="RCN32753.1"/>
    </source>
</evidence>
<dbReference type="AlphaFoldDB" id="A0A368FKT1"/>
<dbReference type="EMBL" id="JOJR01001033">
    <property type="protein sequence ID" value="RCN32753.1"/>
    <property type="molecule type" value="Genomic_DNA"/>
</dbReference>
<dbReference type="Proteomes" id="UP000252519">
    <property type="component" value="Unassembled WGS sequence"/>
</dbReference>
<keyword evidence="2" id="KW-1185">Reference proteome</keyword>
<proteinExistence type="predicted"/>
<evidence type="ECO:0000313" key="2">
    <source>
        <dbReference type="Proteomes" id="UP000252519"/>
    </source>
</evidence>
<sequence>MSIGALQRLKMGLERTPSCGLGSDFTPVPLLRCLSDFGIAVWETRDQLKRHRILPMPPTTGFQDQNAAVVSNYSLSSLQHPIMPGKNLAISID</sequence>
<name>A0A368FKT1_ANCCA</name>
<dbReference type="OrthoDB" id="414175at2759"/>
<comment type="caution">
    <text evidence="1">The sequence shown here is derived from an EMBL/GenBank/DDBJ whole genome shotgun (WGS) entry which is preliminary data.</text>
</comment>
<accession>A0A368FKT1</accession>
<reference evidence="1 2" key="1">
    <citation type="submission" date="2014-10" db="EMBL/GenBank/DDBJ databases">
        <title>Draft genome of the hookworm Ancylostoma caninum.</title>
        <authorList>
            <person name="Mitreva M."/>
        </authorList>
    </citation>
    <scope>NUCLEOTIDE SEQUENCE [LARGE SCALE GENOMIC DNA]</scope>
    <source>
        <strain evidence="1 2">Baltimore</strain>
    </source>
</reference>
<organism evidence="1 2">
    <name type="scientific">Ancylostoma caninum</name>
    <name type="common">Dog hookworm</name>
    <dbReference type="NCBI Taxonomy" id="29170"/>
    <lineage>
        <taxon>Eukaryota</taxon>
        <taxon>Metazoa</taxon>
        <taxon>Ecdysozoa</taxon>
        <taxon>Nematoda</taxon>
        <taxon>Chromadorea</taxon>
        <taxon>Rhabditida</taxon>
        <taxon>Rhabditina</taxon>
        <taxon>Rhabditomorpha</taxon>
        <taxon>Strongyloidea</taxon>
        <taxon>Ancylostomatidae</taxon>
        <taxon>Ancylostomatinae</taxon>
        <taxon>Ancylostoma</taxon>
    </lineage>
</organism>
<protein>
    <submittedName>
        <fullName evidence="1">Uncharacterized protein</fullName>
    </submittedName>
</protein>
<dbReference type="STRING" id="29170.A0A368FKT1"/>